<keyword evidence="10" id="KW-1185">Reference proteome</keyword>
<evidence type="ECO:0000313" key="9">
    <source>
        <dbReference type="EMBL" id="KAK2147533.1"/>
    </source>
</evidence>
<keyword evidence="2" id="KW-0805">Transcription regulation</keyword>
<dbReference type="Proteomes" id="UP001208570">
    <property type="component" value="Unassembled WGS sequence"/>
</dbReference>
<dbReference type="SMART" id="SM00353">
    <property type="entry name" value="HLH"/>
    <property type="match status" value="1"/>
</dbReference>
<feature type="compositionally biased region" description="Basic and acidic residues" evidence="6">
    <location>
        <begin position="269"/>
        <end position="291"/>
    </location>
</feature>
<dbReference type="FunFam" id="4.10.280.10:FF:000009">
    <property type="entry name" value="Transcription factor HES-1"/>
    <property type="match status" value="1"/>
</dbReference>
<evidence type="ECO:0000256" key="6">
    <source>
        <dbReference type="SAM" id="MobiDB-lite"/>
    </source>
</evidence>
<comment type="subcellular location">
    <subcellularLocation>
        <location evidence="1">Nucleus</location>
    </subcellularLocation>
</comment>
<name>A0AAD9MX92_9ANNE</name>
<proteinExistence type="predicted"/>
<comment type="caution">
    <text evidence="9">The sequence shown here is derived from an EMBL/GenBank/DDBJ whole genome shotgun (WGS) entry which is preliminary data.</text>
</comment>
<dbReference type="InterPro" id="IPR003650">
    <property type="entry name" value="Orange_dom"/>
</dbReference>
<evidence type="ECO:0000256" key="5">
    <source>
        <dbReference type="ARBA" id="ARBA00023242"/>
    </source>
</evidence>
<dbReference type="GO" id="GO:0005634">
    <property type="term" value="C:nucleus"/>
    <property type="evidence" value="ECO:0007669"/>
    <property type="project" value="UniProtKB-SubCell"/>
</dbReference>
<evidence type="ECO:0000259" key="7">
    <source>
        <dbReference type="PROSITE" id="PS50888"/>
    </source>
</evidence>
<feature type="domain" description="Orange" evidence="8">
    <location>
        <begin position="104"/>
        <end position="137"/>
    </location>
</feature>
<sequence>MELPSQSGLRSPRYADSEDDESTNRAQIRKNNKPLLEKKRRARINSSLEQLKSLVLDALKKDSARYSKLEKADILEMTVKHLRELQRQQMTAAMTIDPTVTTKYQSGFGECAQEVQRYLGSIDGLSSEVRMRLMQHLSNCMNHVHQISSFGSVSVYNGVPCASPSHSLPGVSLRPLLPFGGLAMTSSDSSVLSVSPPSLYGSGDYSCCEGGFSVTPSSSDNRENTRSGHPLSEKPINLNHVSSSKLDLSPGFGDDNNNNVCVPPSKRRKMDEHDELSENHRNDQNRNKDLNLFDIKTEPVWRPW</sequence>
<dbReference type="SUPFAM" id="SSF158457">
    <property type="entry name" value="Orange domain-like"/>
    <property type="match status" value="1"/>
</dbReference>
<keyword evidence="5" id="KW-0539">Nucleus</keyword>
<dbReference type="CDD" id="cd18913">
    <property type="entry name" value="bHLH-O_hairy_like"/>
    <property type="match status" value="1"/>
</dbReference>
<evidence type="ECO:0000256" key="4">
    <source>
        <dbReference type="ARBA" id="ARBA00023163"/>
    </source>
</evidence>
<evidence type="ECO:0000259" key="8">
    <source>
        <dbReference type="PROSITE" id="PS51054"/>
    </source>
</evidence>
<accession>A0AAD9MX92</accession>
<dbReference type="Pfam" id="PF00010">
    <property type="entry name" value="HLH"/>
    <property type="match status" value="1"/>
</dbReference>
<dbReference type="PANTHER" id="PTHR10985">
    <property type="entry name" value="BASIC HELIX-LOOP-HELIX TRANSCRIPTION FACTOR, HES-RELATED"/>
    <property type="match status" value="1"/>
</dbReference>
<organism evidence="9 10">
    <name type="scientific">Paralvinella palmiformis</name>
    <dbReference type="NCBI Taxonomy" id="53620"/>
    <lineage>
        <taxon>Eukaryota</taxon>
        <taxon>Metazoa</taxon>
        <taxon>Spiralia</taxon>
        <taxon>Lophotrochozoa</taxon>
        <taxon>Annelida</taxon>
        <taxon>Polychaeta</taxon>
        <taxon>Sedentaria</taxon>
        <taxon>Canalipalpata</taxon>
        <taxon>Terebellida</taxon>
        <taxon>Terebelliformia</taxon>
        <taxon>Alvinellidae</taxon>
        <taxon>Paralvinella</taxon>
    </lineage>
</organism>
<dbReference type="SMART" id="SM00511">
    <property type="entry name" value="ORANGE"/>
    <property type="match status" value="1"/>
</dbReference>
<dbReference type="InterPro" id="IPR050370">
    <property type="entry name" value="HES_HEY"/>
</dbReference>
<dbReference type="EMBL" id="JAODUP010000548">
    <property type="protein sequence ID" value="KAK2147533.1"/>
    <property type="molecule type" value="Genomic_DNA"/>
</dbReference>
<protein>
    <submittedName>
        <fullName evidence="9">Uncharacterized protein</fullName>
    </submittedName>
</protein>
<evidence type="ECO:0000313" key="10">
    <source>
        <dbReference type="Proteomes" id="UP001208570"/>
    </source>
</evidence>
<keyword evidence="4" id="KW-0804">Transcription</keyword>
<dbReference type="AlphaFoldDB" id="A0AAD9MX92"/>
<feature type="region of interest" description="Disordered" evidence="6">
    <location>
        <begin position="214"/>
        <end position="291"/>
    </location>
</feature>
<dbReference type="PROSITE" id="PS50888">
    <property type="entry name" value="BHLH"/>
    <property type="match status" value="1"/>
</dbReference>
<dbReference type="InterPro" id="IPR011598">
    <property type="entry name" value="bHLH_dom"/>
</dbReference>
<dbReference type="Gene3D" id="6.10.250.980">
    <property type="match status" value="1"/>
</dbReference>
<evidence type="ECO:0000256" key="3">
    <source>
        <dbReference type="ARBA" id="ARBA00023125"/>
    </source>
</evidence>
<dbReference type="GO" id="GO:0046983">
    <property type="term" value="F:protein dimerization activity"/>
    <property type="evidence" value="ECO:0007669"/>
    <property type="project" value="InterPro"/>
</dbReference>
<feature type="compositionally biased region" description="Basic residues" evidence="6">
    <location>
        <begin position="27"/>
        <end position="37"/>
    </location>
</feature>
<dbReference type="GO" id="GO:0006355">
    <property type="term" value="P:regulation of DNA-templated transcription"/>
    <property type="evidence" value="ECO:0007669"/>
    <property type="project" value="InterPro"/>
</dbReference>
<dbReference type="SUPFAM" id="SSF47459">
    <property type="entry name" value="HLH, helix-loop-helix DNA-binding domain"/>
    <property type="match status" value="1"/>
</dbReference>
<feature type="region of interest" description="Disordered" evidence="6">
    <location>
        <begin position="1"/>
        <end position="37"/>
    </location>
</feature>
<reference evidence="9" key="1">
    <citation type="journal article" date="2023" name="Mol. Biol. Evol.">
        <title>Third-Generation Sequencing Reveals the Adaptive Role of the Epigenome in Three Deep-Sea Polychaetes.</title>
        <authorList>
            <person name="Perez M."/>
            <person name="Aroh O."/>
            <person name="Sun Y."/>
            <person name="Lan Y."/>
            <person name="Juniper S.K."/>
            <person name="Young C.R."/>
            <person name="Angers B."/>
            <person name="Qian P.Y."/>
        </authorList>
    </citation>
    <scope>NUCLEOTIDE SEQUENCE</scope>
    <source>
        <strain evidence="9">P08H-3</strain>
    </source>
</reference>
<dbReference type="GO" id="GO:0003677">
    <property type="term" value="F:DNA binding"/>
    <property type="evidence" value="ECO:0007669"/>
    <property type="project" value="UniProtKB-KW"/>
</dbReference>
<dbReference type="Gene3D" id="4.10.280.10">
    <property type="entry name" value="Helix-loop-helix DNA-binding domain"/>
    <property type="match status" value="1"/>
</dbReference>
<gene>
    <name evidence="9" type="ORF">LSH36_548g03011</name>
</gene>
<evidence type="ECO:0000256" key="1">
    <source>
        <dbReference type="ARBA" id="ARBA00004123"/>
    </source>
</evidence>
<evidence type="ECO:0000256" key="2">
    <source>
        <dbReference type="ARBA" id="ARBA00023015"/>
    </source>
</evidence>
<dbReference type="PROSITE" id="PS51054">
    <property type="entry name" value="ORANGE"/>
    <property type="match status" value="1"/>
</dbReference>
<dbReference type="InterPro" id="IPR036638">
    <property type="entry name" value="HLH_DNA-bd_sf"/>
</dbReference>
<feature type="domain" description="BHLH" evidence="7">
    <location>
        <begin position="28"/>
        <end position="85"/>
    </location>
</feature>
<keyword evidence="3" id="KW-0238">DNA-binding</keyword>
<dbReference type="Pfam" id="PF07527">
    <property type="entry name" value="Hairy_orange"/>
    <property type="match status" value="1"/>
</dbReference>